<keyword evidence="2" id="KW-1185">Reference proteome</keyword>
<geneLocation type="plasmid" evidence="1 2">
    <name>unnamed2</name>
</geneLocation>
<organism evidence="1 2">
    <name type="scientific">Paraclostridium bifermentans</name>
    <name type="common">Clostridium bifermentans</name>
    <dbReference type="NCBI Taxonomy" id="1490"/>
    <lineage>
        <taxon>Bacteria</taxon>
        <taxon>Bacillati</taxon>
        <taxon>Bacillota</taxon>
        <taxon>Clostridia</taxon>
        <taxon>Peptostreptococcales</taxon>
        <taxon>Peptostreptococcaceae</taxon>
        <taxon>Paraclostridium</taxon>
    </lineage>
</organism>
<evidence type="ECO:0000313" key="1">
    <source>
        <dbReference type="EMBL" id="WGX77432.1"/>
    </source>
</evidence>
<name>A0ABY8R9D6_PARBF</name>
<accession>A0ABY8R9D6</accession>
<sequence length="118" mass="13443">MAKFKIQIGGNLPSFKLPVTFTCPDGKEATITMTVKHRSTDEMKDFYESEDKAPKGNAEFIRFMAEGWDLDDEFSDENISCFALTSRRSSWHCRKLTWPRLRATVQKFKAGCLSHASA</sequence>
<gene>
    <name evidence="1" type="ORF">QJS64_19715</name>
</gene>
<dbReference type="Proteomes" id="UP001239169">
    <property type="component" value="Plasmid unnamed2"/>
</dbReference>
<proteinExistence type="predicted"/>
<protein>
    <submittedName>
        <fullName evidence="1">Phage tail assembly chaperone</fullName>
    </submittedName>
</protein>
<dbReference type="InterPro" id="IPR014859">
    <property type="entry name" value="Phage_TAC_4"/>
</dbReference>
<dbReference type="EMBL" id="CP124687">
    <property type="protein sequence ID" value="WGX77432.1"/>
    <property type="molecule type" value="Genomic_DNA"/>
</dbReference>
<dbReference type="Pfam" id="PF08748">
    <property type="entry name" value="Phage_TAC_4"/>
    <property type="match status" value="1"/>
</dbReference>
<reference evidence="1 2" key="1">
    <citation type="submission" date="2023-04" db="EMBL/GenBank/DDBJ databases">
        <title>Bacteria Genome Submission.</title>
        <authorList>
            <person name="Isaac P."/>
        </authorList>
    </citation>
    <scope>NUCLEOTIDE SEQUENCE [LARGE SCALE GENOMIC DNA]</scope>
    <source>
        <strain evidence="1 2">SampleS7P1</strain>
        <plasmid evidence="1 2">unnamed2</plasmid>
    </source>
</reference>
<evidence type="ECO:0000313" key="2">
    <source>
        <dbReference type="Proteomes" id="UP001239169"/>
    </source>
</evidence>
<keyword evidence="1" id="KW-0614">Plasmid</keyword>